<sequence length="201" mass="23374">MRAEEPRDSFVEAEIPGCCCCYYWHVICWRGRRRWRRLRLSPPPTHHHQKSNWRLLSPSVLLLDCRFPVPPCLFPLSKGLHIIKSSHHRSLMSLYHTSQSILPWSLFSSISTLLLRRTLIRLVSLSIIFLALISLSLSSLRFFYTLVYGTFVLPFRFFCVLPTLHPFFPSFCRVVSPSAPNEPLGFDYRTSRRFIASCGAD</sequence>
<dbReference type="HOGENOM" id="CLU_1360501_0_0_1"/>
<keyword evidence="1" id="KW-0472">Membrane</keyword>
<evidence type="ECO:0000313" key="3">
    <source>
        <dbReference type="Proteomes" id="UP000027222"/>
    </source>
</evidence>
<evidence type="ECO:0000256" key="1">
    <source>
        <dbReference type="SAM" id="Phobius"/>
    </source>
</evidence>
<keyword evidence="1" id="KW-0812">Transmembrane</keyword>
<accession>A0A067SLF0</accession>
<protein>
    <recommendedName>
        <fullName evidence="4">Transmembrane protein</fullName>
    </recommendedName>
</protein>
<name>A0A067SLF0_GALM3</name>
<keyword evidence="3" id="KW-1185">Reference proteome</keyword>
<proteinExistence type="predicted"/>
<dbReference type="Proteomes" id="UP000027222">
    <property type="component" value="Unassembled WGS sequence"/>
</dbReference>
<reference evidence="3" key="1">
    <citation type="journal article" date="2014" name="Proc. Natl. Acad. Sci. U.S.A.">
        <title>Extensive sampling of basidiomycete genomes demonstrates inadequacy of the white-rot/brown-rot paradigm for wood decay fungi.</title>
        <authorList>
            <person name="Riley R."/>
            <person name="Salamov A.A."/>
            <person name="Brown D.W."/>
            <person name="Nagy L.G."/>
            <person name="Floudas D."/>
            <person name="Held B.W."/>
            <person name="Levasseur A."/>
            <person name="Lombard V."/>
            <person name="Morin E."/>
            <person name="Otillar R."/>
            <person name="Lindquist E.A."/>
            <person name="Sun H."/>
            <person name="LaButti K.M."/>
            <person name="Schmutz J."/>
            <person name="Jabbour D."/>
            <person name="Luo H."/>
            <person name="Baker S.E."/>
            <person name="Pisabarro A.G."/>
            <person name="Walton J.D."/>
            <person name="Blanchette R.A."/>
            <person name="Henrissat B."/>
            <person name="Martin F."/>
            <person name="Cullen D."/>
            <person name="Hibbett D.S."/>
            <person name="Grigoriev I.V."/>
        </authorList>
    </citation>
    <scope>NUCLEOTIDE SEQUENCE [LARGE SCALE GENOMIC DNA]</scope>
    <source>
        <strain evidence="3">CBS 339.88</strain>
    </source>
</reference>
<feature type="transmembrane region" description="Helical" evidence="1">
    <location>
        <begin position="119"/>
        <end position="137"/>
    </location>
</feature>
<organism evidence="2 3">
    <name type="scientific">Galerina marginata (strain CBS 339.88)</name>
    <dbReference type="NCBI Taxonomy" id="685588"/>
    <lineage>
        <taxon>Eukaryota</taxon>
        <taxon>Fungi</taxon>
        <taxon>Dikarya</taxon>
        <taxon>Basidiomycota</taxon>
        <taxon>Agaricomycotina</taxon>
        <taxon>Agaricomycetes</taxon>
        <taxon>Agaricomycetidae</taxon>
        <taxon>Agaricales</taxon>
        <taxon>Agaricineae</taxon>
        <taxon>Strophariaceae</taxon>
        <taxon>Galerina</taxon>
    </lineage>
</organism>
<gene>
    <name evidence="2" type="ORF">GALMADRAFT_1082929</name>
</gene>
<dbReference type="EMBL" id="KL142414">
    <property type="protein sequence ID" value="KDR67593.1"/>
    <property type="molecule type" value="Genomic_DNA"/>
</dbReference>
<evidence type="ECO:0008006" key="4">
    <source>
        <dbReference type="Google" id="ProtNLM"/>
    </source>
</evidence>
<keyword evidence="1" id="KW-1133">Transmembrane helix</keyword>
<dbReference type="AlphaFoldDB" id="A0A067SLF0"/>
<evidence type="ECO:0000313" key="2">
    <source>
        <dbReference type="EMBL" id="KDR67593.1"/>
    </source>
</evidence>